<dbReference type="RefSeq" id="XP_033655362.1">
    <property type="nucleotide sequence ID" value="XM_033794310.1"/>
</dbReference>
<protein>
    <submittedName>
        <fullName evidence="2">HET-domain-containing protein</fullName>
    </submittedName>
</protein>
<dbReference type="InterPro" id="IPR010730">
    <property type="entry name" value="HET"/>
</dbReference>
<dbReference type="Pfam" id="PF06985">
    <property type="entry name" value="HET"/>
    <property type="match status" value="1"/>
</dbReference>
<dbReference type="Proteomes" id="UP000800097">
    <property type="component" value="Unassembled WGS sequence"/>
</dbReference>
<dbReference type="PANTHER" id="PTHR33112:SF10">
    <property type="entry name" value="TOL"/>
    <property type="match status" value="1"/>
</dbReference>
<evidence type="ECO:0000259" key="1">
    <source>
        <dbReference type="Pfam" id="PF06985"/>
    </source>
</evidence>
<proteinExistence type="predicted"/>
<accession>A0A6A6JNU8</accession>
<organism evidence="2 3">
    <name type="scientific">Westerdykella ornata</name>
    <dbReference type="NCBI Taxonomy" id="318751"/>
    <lineage>
        <taxon>Eukaryota</taxon>
        <taxon>Fungi</taxon>
        <taxon>Dikarya</taxon>
        <taxon>Ascomycota</taxon>
        <taxon>Pezizomycotina</taxon>
        <taxon>Dothideomycetes</taxon>
        <taxon>Pleosporomycetidae</taxon>
        <taxon>Pleosporales</taxon>
        <taxon>Sporormiaceae</taxon>
        <taxon>Westerdykella</taxon>
    </lineage>
</organism>
<dbReference type="EMBL" id="ML986489">
    <property type="protein sequence ID" value="KAF2277823.1"/>
    <property type="molecule type" value="Genomic_DNA"/>
</dbReference>
<evidence type="ECO:0000313" key="3">
    <source>
        <dbReference type="Proteomes" id="UP000800097"/>
    </source>
</evidence>
<name>A0A6A6JNU8_WESOR</name>
<feature type="domain" description="Heterokaryon incompatibility" evidence="1">
    <location>
        <begin position="232"/>
        <end position="383"/>
    </location>
</feature>
<dbReference type="PANTHER" id="PTHR33112">
    <property type="entry name" value="DOMAIN PROTEIN, PUTATIVE-RELATED"/>
    <property type="match status" value="1"/>
</dbReference>
<reference evidence="2" key="1">
    <citation type="journal article" date="2020" name="Stud. Mycol.">
        <title>101 Dothideomycetes genomes: a test case for predicting lifestyles and emergence of pathogens.</title>
        <authorList>
            <person name="Haridas S."/>
            <person name="Albert R."/>
            <person name="Binder M."/>
            <person name="Bloem J."/>
            <person name="Labutti K."/>
            <person name="Salamov A."/>
            <person name="Andreopoulos B."/>
            <person name="Baker S."/>
            <person name="Barry K."/>
            <person name="Bills G."/>
            <person name="Bluhm B."/>
            <person name="Cannon C."/>
            <person name="Castanera R."/>
            <person name="Culley D."/>
            <person name="Daum C."/>
            <person name="Ezra D."/>
            <person name="Gonzalez J."/>
            <person name="Henrissat B."/>
            <person name="Kuo A."/>
            <person name="Liang C."/>
            <person name="Lipzen A."/>
            <person name="Lutzoni F."/>
            <person name="Magnuson J."/>
            <person name="Mondo S."/>
            <person name="Nolan M."/>
            <person name="Ohm R."/>
            <person name="Pangilinan J."/>
            <person name="Park H.-J."/>
            <person name="Ramirez L."/>
            <person name="Alfaro M."/>
            <person name="Sun H."/>
            <person name="Tritt A."/>
            <person name="Yoshinaga Y."/>
            <person name="Zwiers L.-H."/>
            <person name="Turgeon B."/>
            <person name="Goodwin S."/>
            <person name="Spatafora J."/>
            <person name="Crous P."/>
            <person name="Grigoriev I."/>
        </authorList>
    </citation>
    <scope>NUCLEOTIDE SEQUENCE</scope>
    <source>
        <strain evidence="2">CBS 379.55</strain>
    </source>
</reference>
<evidence type="ECO:0000313" key="2">
    <source>
        <dbReference type="EMBL" id="KAF2277823.1"/>
    </source>
</evidence>
<gene>
    <name evidence="2" type="ORF">EI97DRAFT_274230</name>
</gene>
<dbReference type="OrthoDB" id="5347061at2759"/>
<keyword evidence="3" id="KW-1185">Reference proteome</keyword>
<dbReference type="GeneID" id="54547485"/>
<dbReference type="AlphaFoldDB" id="A0A6A6JNU8"/>
<sequence>MTLCAACRSITVSALSSELEHVPLWWWELNSRAKPRGMVHHVDARQLPLSATAGCPLCRLIVAAILQDAEQRFSDQDPQIHREASSALASRLSSSPIYLRPNTDPLKQSFPQDDVPGAPYVRGFKVFVPTVRNVLVGQIRLFTLKDSPAARSCDIVGRPPLPASDSPAAFELIHQWLTRCLRDHDACKESFSGADIDESKPSVLPTRVVHVGNPDQGLPPRLCLTGGKRDHYVAFSHCWGRNKPPLMTTASTLQERMAGIPWNEIPKLYQDAIVATHRLGFKYIWIDSLCIIQDSKEDWLNESRHMGTVYENARLTIAASHAADSSESCFPTRPRNPDAVELPYFTQSGDHAGSMFATWMPADYASITPDGSVLDSRAWATQEWLLSRRMIFFTAASVVWSCKSLCQLETGGCFHSTARNARWKAIVEKYSARALTLASDRLIALEGLRTEMGKKRKGDTYCFGLWKHQMPEQLLWYCRQPAERRKSPLDLPTWTWASTMHGVRFIVMKHPKNACGGIKFDEPNKTLIVRGVLRRTTLTPCDPNSFQHSDGSLPFFPKLAEMLEHEIPSHMLFTLCIDNEIIGKAVIDEGLPLDDTDIYALYLVSAKIHIRHLTGGKTTFHQQWVLLLRRLDQFAEVYERIGAGLLVSATPLFTDQSPTQVYIR</sequence>